<dbReference type="InterPro" id="IPR039425">
    <property type="entry name" value="RNA_pol_sigma-70-like"/>
</dbReference>
<dbReference type="SUPFAM" id="SSF88946">
    <property type="entry name" value="Sigma2 domain of RNA polymerase sigma factors"/>
    <property type="match status" value="1"/>
</dbReference>
<dbReference type="RefSeq" id="WP_126998440.1">
    <property type="nucleotide sequence ID" value="NZ_CP173191.1"/>
</dbReference>
<proteinExistence type="inferred from homology"/>
<evidence type="ECO:0000256" key="3">
    <source>
        <dbReference type="ARBA" id="ARBA00023082"/>
    </source>
</evidence>
<dbReference type="OrthoDB" id="9803470at2"/>
<dbReference type="PANTHER" id="PTHR43133:SF25">
    <property type="entry name" value="RNA POLYMERASE SIGMA FACTOR RFAY-RELATED"/>
    <property type="match status" value="1"/>
</dbReference>
<comment type="caution">
    <text evidence="7">The sequence shown here is derived from an EMBL/GenBank/DDBJ whole genome shotgun (WGS) entry which is preliminary data.</text>
</comment>
<name>A0A433J8J1_9PROT</name>
<dbReference type="Pfam" id="PF08281">
    <property type="entry name" value="Sigma70_r4_2"/>
    <property type="match status" value="1"/>
</dbReference>
<dbReference type="InterPro" id="IPR013324">
    <property type="entry name" value="RNA_pol_sigma_r3/r4-like"/>
</dbReference>
<evidence type="ECO:0000313" key="8">
    <source>
        <dbReference type="Proteomes" id="UP000280346"/>
    </source>
</evidence>
<dbReference type="GO" id="GO:0016987">
    <property type="term" value="F:sigma factor activity"/>
    <property type="evidence" value="ECO:0007669"/>
    <property type="project" value="UniProtKB-KW"/>
</dbReference>
<dbReference type="InterPro" id="IPR013325">
    <property type="entry name" value="RNA_pol_sigma_r2"/>
</dbReference>
<evidence type="ECO:0000259" key="5">
    <source>
        <dbReference type="Pfam" id="PF04542"/>
    </source>
</evidence>
<dbReference type="InterPro" id="IPR007627">
    <property type="entry name" value="RNA_pol_sigma70_r2"/>
</dbReference>
<comment type="similarity">
    <text evidence="1">Belongs to the sigma-70 factor family. ECF subfamily.</text>
</comment>
<protein>
    <submittedName>
        <fullName evidence="7">Sigma-70 family RNA polymerase sigma factor</fullName>
    </submittedName>
</protein>
<evidence type="ECO:0000313" key="7">
    <source>
        <dbReference type="EMBL" id="RUQ70675.1"/>
    </source>
</evidence>
<dbReference type="PANTHER" id="PTHR43133">
    <property type="entry name" value="RNA POLYMERASE ECF-TYPE SIGMA FACTO"/>
    <property type="match status" value="1"/>
</dbReference>
<dbReference type="NCBIfam" id="TIGR02937">
    <property type="entry name" value="sigma70-ECF"/>
    <property type="match status" value="1"/>
</dbReference>
<organism evidence="7 8">
    <name type="scientific">Azospirillum doebereinerae</name>
    <dbReference type="NCBI Taxonomy" id="92933"/>
    <lineage>
        <taxon>Bacteria</taxon>
        <taxon>Pseudomonadati</taxon>
        <taxon>Pseudomonadota</taxon>
        <taxon>Alphaproteobacteria</taxon>
        <taxon>Rhodospirillales</taxon>
        <taxon>Azospirillaceae</taxon>
        <taxon>Azospirillum</taxon>
    </lineage>
</organism>
<feature type="domain" description="RNA polymerase sigma-70 region 2" evidence="5">
    <location>
        <begin position="6"/>
        <end position="68"/>
    </location>
</feature>
<dbReference type="AlphaFoldDB" id="A0A433J8J1"/>
<reference evidence="7 8" key="1">
    <citation type="submission" date="2018-12" db="EMBL/GenBank/DDBJ databases">
        <authorList>
            <person name="Yang Y."/>
        </authorList>
    </citation>
    <scope>NUCLEOTIDE SEQUENCE [LARGE SCALE GENOMIC DNA]</scope>
    <source>
        <strain evidence="7 8">GSF71</strain>
    </source>
</reference>
<dbReference type="Gene3D" id="1.10.10.10">
    <property type="entry name" value="Winged helix-like DNA-binding domain superfamily/Winged helix DNA-binding domain"/>
    <property type="match status" value="1"/>
</dbReference>
<keyword evidence="8" id="KW-1185">Reference proteome</keyword>
<dbReference type="GO" id="GO:0006352">
    <property type="term" value="P:DNA-templated transcription initiation"/>
    <property type="evidence" value="ECO:0007669"/>
    <property type="project" value="InterPro"/>
</dbReference>
<evidence type="ECO:0000256" key="2">
    <source>
        <dbReference type="ARBA" id="ARBA00023015"/>
    </source>
</evidence>
<evidence type="ECO:0000259" key="6">
    <source>
        <dbReference type="Pfam" id="PF08281"/>
    </source>
</evidence>
<keyword evidence="4" id="KW-0804">Transcription</keyword>
<dbReference type="Proteomes" id="UP000280346">
    <property type="component" value="Unassembled WGS sequence"/>
</dbReference>
<keyword evidence="2" id="KW-0805">Transcription regulation</keyword>
<dbReference type="InterPro" id="IPR014284">
    <property type="entry name" value="RNA_pol_sigma-70_dom"/>
</dbReference>
<dbReference type="SUPFAM" id="SSF88659">
    <property type="entry name" value="Sigma3 and sigma4 domains of RNA polymerase sigma factors"/>
    <property type="match status" value="1"/>
</dbReference>
<dbReference type="InterPro" id="IPR036388">
    <property type="entry name" value="WH-like_DNA-bd_sf"/>
</dbReference>
<evidence type="ECO:0000256" key="1">
    <source>
        <dbReference type="ARBA" id="ARBA00010641"/>
    </source>
</evidence>
<evidence type="ECO:0000256" key="4">
    <source>
        <dbReference type="ARBA" id="ARBA00023163"/>
    </source>
</evidence>
<keyword evidence="3" id="KW-0731">Sigma factor</keyword>
<dbReference type="InterPro" id="IPR013249">
    <property type="entry name" value="RNA_pol_sigma70_r4_t2"/>
</dbReference>
<sequence>MDISGHLAVLRRYALVLTREPERAEDLVQEAALRALEGGHTWRDGHDLRKWLLAIVHNTHVSRCRRQRTEREAEATLTLQSAGTQAPNQADRVTLGETMNALMGLPEDQRAVLMLVAIDGMSYRDAAECLGIPMGTLMSRLGRARAALRAAADQTPVSHLRLVR</sequence>
<dbReference type="EMBL" id="RZIJ01000009">
    <property type="protein sequence ID" value="RUQ70675.1"/>
    <property type="molecule type" value="Genomic_DNA"/>
</dbReference>
<dbReference type="Pfam" id="PF04542">
    <property type="entry name" value="Sigma70_r2"/>
    <property type="match status" value="1"/>
</dbReference>
<gene>
    <name evidence="7" type="ORF">EJ913_12915</name>
</gene>
<dbReference type="GO" id="GO:0003677">
    <property type="term" value="F:DNA binding"/>
    <property type="evidence" value="ECO:0007669"/>
    <property type="project" value="InterPro"/>
</dbReference>
<feature type="domain" description="RNA polymerase sigma factor 70 region 4 type 2" evidence="6">
    <location>
        <begin position="98"/>
        <end position="148"/>
    </location>
</feature>
<accession>A0A433J8J1</accession>
<dbReference type="Gene3D" id="1.10.1740.10">
    <property type="match status" value="1"/>
</dbReference>